<evidence type="ECO:0000313" key="2">
    <source>
        <dbReference type="EMBL" id="KAL2046510.1"/>
    </source>
</evidence>
<dbReference type="InterPro" id="IPR013785">
    <property type="entry name" value="Aldolase_TIM"/>
</dbReference>
<comment type="caution">
    <text evidence="2">The sequence shown here is derived from an EMBL/GenBank/DDBJ whole genome shotgun (WGS) entry which is preliminary data.</text>
</comment>
<accession>A0ABR4ALZ1</accession>
<gene>
    <name evidence="2" type="ORF">ABVK25_011791</name>
</gene>
<dbReference type="SUPFAM" id="SSF51569">
    <property type="entry name" value="Aldolase"/>
    <property type="match status" value="1"/>
</dbReference>
<sequence>MTTNPTHILAASKLPQSVKFINEAITYAVKKSNNLKEQARNALLRLLISLGCKILNHIPGRVLTEIDAISNFDKE</sequence>
<proteinExistence type="predicted"/>
<organism evidence="2 3">
    <name type="scientific">Lepraria finkii</name>
    <dbReference type="NCBI Taxonomy" id="1340010"/>
    <lineage>
        <taxon>Eukaryota</taxon>
        <taxon>Fungi</taxon>
        <taxon>Dikarya</taxon>
        <taxon>Ascomycota</taxon>
        <taxon>Pezizomycotina</taxon>
        <taxon>Lecanoromycetes</taxon>
        <taxon>OSLEUM clade</taxon>
        <taxon>Lecanoromycetidae</taxon>
        <taxon>Lecanorales</taxon>
        <taxon>Lecanorineae</taxon>
        <taxon>Stereocaulaceae</taxon>
        <taxon>Lepraria</taxon>
    </lineage>
</organism>
<evidence type="ECO:0000313" key="3">
    <source>
        <dbReference type="Proteomes" id="UP001590951"/>
    </source>
</evidence>
<protein>
    <submittedName>
        <fullName evidence="2">Uncharacterized protein</fullName>
    </submittedName>
</protein>
<evidence type="ECO:0000256" key="1">
    <source>
        <dbReference type="ARBA" id="ARBA00023270"/>
    </source>
</evidence>
<name>A0ABR4ALZ1_9LECA</name>
<dbReference type="InterPro" id="IPR001585">
    <property type="entry name" value="TAL/FSA"/>
</dbReference>
<dbReference type="Pfam" id="PF00923">
    <property type="entry name" value="TAL_FSA"/>
    <property type="match status" value="1"/>
</dbReference>
<reference evidence="2 3" key="1">
    <citation type="submission" date="2024-09" db="EMBL/GenBank/DDBJ databases">
        <title>Rethinking Asexuality: The Enigmatic Case of Functional Sexual Genes in Lepraria (Stereocaulaceae).</title>
        <authorList>
            <person name="Doellman M."/>
            <person name="Sun Y."/>
            <person name="Barcenas-Pena A."/>
            <person name="Lumbsch H.T."/>
            <person name="Grewe F."/>
        </authorList>
    </citation>
    <scope>NUCLEOTIDE SEQUENCE [LARGE SCALE GENOMIC DNA]</scope>
    <source>
        <strain evidence="2 3">Grewe 0041</strain>
    </source>
</reference>
<dbReference type="Gene3D" id="3.20.20.70">
    <property type="entry name" value="Aldolase class I"/>
    <property type="match status" value="1"/>
</dbReference>
<dbReference type="EMBL" id="JBHFEH010000117">
    <property type="protein sequence ID" value="KAL2046510.1"/>
    <property type="molecule type" value="Genomic_DNA"/>
</dbReference>
<keyword evidence="3" id="KW-1185">Reference proteome</keyword>
<dbReference type="Proteomes" id="UP001590951">
    <property type="component" value="Unassembled WGS sequence"/>
</dbReference>
<keyword evidence="1" id="KW-0704">Schiff base</keyword>